<sequence length="97" mass="11133">MFIILFFFQTSFRLWGQIPKWRTGRCSAGPARLAGESILPFTRRVHWPSMQLRCPQPFLQPTLAVGAMSPIIWPISDPSAHGRARSDVLYPFYPFLP</sequence>
<evidence type="ECO:0008006" key="4">
    <source>
        <dbReference type="Google" id="ProtNLM"/>
    </source>
</evidence>
<accession>A0A5N6JCE9</accession>
<gene>
    <name evidence="2" type="ORF">BDV30DRAFT_207238</name>
</gene>
<organism evidence="2 3">
    <name type="scientific">Aspergillus minisclerotigenes</name>
    <dbReference type="NCBI Taxonomy" id="656917"/>
    <lineage>
        <taxon>Eukaryota</taxon>
        <taxon>Fungi</taxon>
        <taxon>Dikarya</taxon>
        <taxon>Ascomycota</taxon>
        <taxon>Pezizomycotina</taxon>
        <taxon>Eurotiomycetes</taxon>
        <taxon>Eurotiomycetidae</taxon>
        <taxon>Eurotiales</taxon>
        <taxon>Aspergillaceae</taxon>
        <taxon>Aspergillus</taxon>
        <taxon>Aspergillus subgen. Circumdati</taxon>
    </lineage>
</organism>
<dbReference type="EMBL" id="ML732780">
    <property type="protein sequence ID" value="KAB8275687.1"/>
    <property type="molecule type" value="Genomic_DNA"/>
</dbReference>
<feature type="signal peptide" evidence="1">
    <location>
        <begin position="1"/>
        <end position="16"/>
    </location>
</feature>
<dbReference type="Proteomes" id="UP000326289">
    <property type="component" value="Unassembled WGS sequence"/>
</dbReference>
<keyword evidence="3" id="KW-1185">Reference proteome</keyword>
<dbReference type="AlphaFoldDB" id="A0A5N6JCE9"/>
<evidence type="ECO:0000313" key="2">
    <source>
        <dbReference type="EMBL" id="KAB8275687.1"/>
    </source>
</evidence>
<reference evidence="2 3" key="1">
    <citation type="submission" date="2019-04" db="EMBL/GenBank/DDBJ databases">
        <title>Fungal friends and foes A comparative genomics study of 23 Aspergillus species from section Flavi.</title>
        <authorList>
            <consortium name="DOE Joint Genome Institute"/>
            <person name="Kjaerbolling I."/>
            <person name="Vesth T.C."/>
            <person name="Frisvad J.C."/>
            <person name="Nybo J.L."/>
            <person name="Theobald S."/>
            <person name="Kildgaard S."/>
            <person name="Petersen T.I."/>
            <person name="Kuo A."/>
            <person name="Sato A."/>
            <person name="Lyhne E.K."/>
            <person name="Kogle M.E."/>
            <person name="Wiebenga A."/>
            <person name="Kun R.S."/>
            <person name="Lubbers R.J."/>
            <person name="Makela M.R."/>
            <person name="Barry K."/>
            <person name="Chovatia M."/>
            <person name="Clum A."/>
            <person name="Daum C."/>
            <person name="Haridas S."/>
            <person name="He G."/>
            <person name="LaButti K."/>
            <person name="Lipzen A."/>
            <person name="Mondo S."/>
            <person name="Pangilinan J."/>
            <person name="Riley R."/>
            <person name="Salamov A."/>
            <person name="Simmons B.A."/>
            <person name="Magnuson J.K."/>
            <person name="Henrissat B."/>
            <person name="Mortensen U.H."/>
            <person name="Larsen T.O."/>
            <person name="De vries R.P."/>
            <person name="Grigoriev I.V."/>
            <person name="Machida M."/>
            <person name="Baker S.E."/>
            <person name="Andersen M.R."/>
        </authorList>
    </citation>
    <scope>NUCLEOTIDE SEQUENCE [LARGE SCALE GENOMIC DNA]</scope>
    <source>
        <strain evidence="2 3">CBS 117635</strain>
    </source>
</reference>
<name>A0A5N6JCE9_9EURO</name>
<evidence type="ECO:0000256" key="1">
    <source>
        <dbReference type="SAM" id="SignalP"/>
    </source>
</evidence>
<proteinExistence type="predicted"/>
<evidence type="ECO:0000313" key="3">
    <source>
        <dbReference type="Proteomes" id="UP000326289"/>
    </source>
</evidence>
<feature type="chain" id="PRO_5025066358" description="Secreted protein" evidence="1">
    <location>
        <begin position="17"/>
        <end position="97"/>
    </location>
</feature>
<protein>
    <recommendedName>
        <fullName evidence="4">Secreted protein</fullName>
    </recommendedName>
</protein>
<keyword evidence="1" id="KW-0732">Signal</keyword>